<dbReference type="Proteomes" id="UP000287166">
    <property type="component" value="Unassembled WGS sequence"/>
</dbReference>
<feature type="region of interest" description="Disordered" evidence="1">
    <location>
        <begin position="1"/>
        <end position="23"/>
    </location>
</feature>
<gene>
    <name evidence="2" type="ORF">SCP_0501090</name>
</gene>
<evidence type="ECO:0000256" key="1">
    <source>
        <dbReference type="SAM" id="MobiDB-lite"/>
    </source>
</evidence>
<protein>
    <submittedName>
        <fullName evidence="2">Uncharacterized protein</fullName>
    </submittedName>
</protein>
<evidence type="ECO:0000313" key="3">
    <source>
        <dbReference type="Proteomes" id="UP000287166"/>
    </source>
</evidence>
<dbReference type="OrthoDB" id="2100128at2759"/>
<name>A0A401GLJ7_9APHY</name>
<dbReference type="RefSeq" id="XP_027613976.1">
    <property type="nucleotide sequence ID" value="XM_027758175.1"/>
</dbReference>
<dbReference type="PANTHER" id="PTHR39398">
    <property type="entry name" value="YALI0F14311P"/>
    <property type="match status" value="1"/>
</dbReference>
<dbReference type="STRING" id="139825.A0A401GLJ7"/>
<dbReference type="AlphaFoldDB" id="A0A401GLJ7"/>
<reference evidence="2 3" key="1">
    <citation type="journal article" date="2018" name="Sci. Rep.">
        <title>Genome sequence of the cauliflower mushroom Sparassis crispa (Hanabiratake) and its association with beneficial usage.</title>
        <authorList>
            <person name="Kiyama R."/>
            <person name="Furutani Y."/>
            <person name="Kawaguchi K."/>
            <person name="Nakanishi T."/>
        </authorList>
    </citation>
    <scope>NUCLEOTIDE SEQUENCE [LARGE SCALE GENOMIC DNA]</scope>
</reference>
<dbReference type="PANTHER" id="PTHR39398:SF1">
    <property type="entry name" value="CSN8_PSMD8_EIF3K DOMAIN-CONTAINING PROTEIN"/>
    <property type="match status" value="1"/>
</dbReference>
<sequence>MSLSKRCGRPPQHRAFQPGKRHMDLLPSISRSSGLDKDGDALTDFTVQEEYREYIQGKLEEYWRRRGAPDAEKGRQDVEQNLLILFRKLREGVLSSNRSDEFALKVYETSVHLSILFHSPGQTTSTLSHLLPELYLRVFPSPPPFADSGHPAFPTTILALLHNLISGYPSQSRYHELLHSLPRTFLPRDSDAYRWMDDLTRTLRRRNYARLERLTQRDAFASFAAPDKVTSSGHAGKDGSTADADNRAKSLHLEALCTLVDAVRAKARETAWRILRGAYRELTCPLPGRTAEVPLTTSEWLARSLTLRSVLPQRIDHSISIAQLVDDWLNGKCKEGEVRRKEGIEGRWIVCKVPVKA</sequence>
<accession>A0A401GLJ7</accession>
<feature type="compositionally biased region" description="Basic residues" evidence="1">
    <location>
        <begin position="1"/>
        <end position="12"/>
    </location>
</feature>
<proteinExistence type="predicted"/>
<keyword evidence="3" id="KW-1185">Reference proteome</keyword>
<dbReference type="GeneID" id="38779980"/>
<organism evidence="2 3">
    <name type="scientific">Sparassis crispa</name>
    <dbReference type="NCBI Taxonomy" id="139825"/>
    <lineage>
        <taxon>Eukaryota</taxon>
        <taxon>Fungi</taxon>
        <taxon>Dikarya</taxon>
        <taxon>Basidiomycota</taxon>
        <taxon>Agaricomycotina</taxon>
        <taxon>Agaricomycetes</taxon>
        <taxon>Polyporales</taxon>
        <taxon>Sparassidaceae</taxon>
        <taxon>Sparassis</taxon>
    </lineage>
</organism>
<dbReference type="EMBL" id="BFAD01000005">
    <property type="protein sequence ID" value="GBE83063.1"/>
    <property type="molecule type" value="Genomic_DNA"/>
</dbReference>
<evidence type="ECO:0000313" key="2">
    <source>
        <dbReference type="EMBL" id="GBE83063.1"/>
    </source>
</evidence>
<comment type="caution">
    <text evidence="2">The sequence shown here is derived from an EMBL/GenBank/DDBJ whole genome shotgun (WGS) entry which is preliminary data.</text>
</comment>
<dbReference type="InParanoid" id="A0A401GLJ7"/>